<dbReference type="EMBL" id="BLLK01000038">
    <property type="protein sequence ID" value="GFH50082.1"/>
    <property type="molecule type" value="Genomic_DNA"/>
</dbReference>
<comment type="caution">
    <text evidence="1">The sequence shown here is derived from an EMBL/GenBank/DDBJ whole genome shotgun (WGS) entry which is preliminary data.</text>
</comment>
<organism evidence="1 2">
    <name type="scientific">Chaetoceros tenuissimus</name>
    <dbReference type="NCBI Taxonomy" id="426638"/>
    <lineage>
        <taxon>Eukaryota</taxon>
        <taxon>Sar</taxon>
        <taxon>Stramenopiles</taxon>
        <taxon>Ochrophyta</taxon>
        <taxon>Bacillariophyta</taxon>
        <taxon>Coscinodiscophyceae</taxon>
        <taxon>Chaetocerotophycidae</taxon>
        <taxon>Chaetocerotales</taxon>
        <taxon>Chaetocerotaceae</taxon>
        <taxon>Chaetoceros</taxon>
    </lineage>
</organism>
<sequence>MREVQVCSKNNGIDTDVLFDEKVIANERCFWSLLQSHSDRFNYFYYDEETLINKALSRLERKQESIRHQDMLISLSSVRERVSWLLEFISYNLELFATAVRTFDRHHDLETFDEEMDYFRGTYSFVDGQRLHNIISYIDMWSLDIKQRSSSCREKDQEKEDVQYKDEQSTNEVIEKSIPFRTKKKIRSSFLWKRSNATNGDDGSQVASSNRRRNQIATLFLKIAVHSKKKRGEKSM</sequence>
<protein>
    <submittedName>
        <fullName evidence="1">Uncharacterized protein</fullName>
    </submittedName>
</protein>
<name>A0AAD3CQ32_9STRA</name>
<evidence type="ECO:0000313" key="1">
    <source>
        <dbReference type="EMBL" id="GFH50082.1"/>
    </source>
</evidence>
<proteinExistence type="predicted"/>
<accession>A0AAD3CQ32</accession>
<keyword evidence="2" id="KW-1185">Reference proteome</keyword>
<dbReference type="Proteomes" id="UP001054902">
    <property type="component" value="Unassembled WGS sequence"/>
</dbReference>
<dbReference type="AlphaFoldDB" id="A0AAD3CQ32"/>
<gene>
    <name evidence="1" type="ORF">CTEN210_06558</name>
</gene>
<reference evidence="1 2" key="1">
    <citation type="journal article" date="2021" name="Sci. Rep.">
        <title>The genome of the diatom Chaetoceros tenuissimus carries an ancient integrated fragment of an extant virus.</title>
        <authorList>
            <person name="Hongo Y."/>
            <person name="Kimura K."/>
            <person name="Takaki Y."/>
            <person name="Yoshida Y."/>
            <person name="Baba S."/>
            <person name="Kobayashi G."/>
            <person name="Nagasaki K."/>
            <person name="Hano T."/>
            <person name="Tomaru Y."/>
        </authorList>
    </citation>
    <scope>NUCLEOTIDE SEQUENCE [LARGE SCALE GENOMIC DNA]</scope>
    <source>
        <strain evidence="1 2">NIES-3715</strain>
    </source>
</reference>
<evidence type="ECO:0000313" key="2">
    <source>
        <dbReference type="Proteomes" id="UP001054902"/>
    </source>
</evidence>